<dbReference type="GO" id="GO:0005524">
    <property type="term" value="F:ATP binding"/>
    <property type="evidence" value="ECO:0007669"/>
    <property type="project" value="UniProtKB-KW"/>
</dbReference>
<evidence type="ECO:0000256" key="1">
    <source>
        <dbReference type="ARBA" id="ARBA00022741"/>
    </source>
</evidence>
<accession>A0AAW1XZY1</accession>
<gene>
    <name evidence="8" type="ORF">M0R45_008158</name>
</gene>
<evidence type="ECO:0000256" key="2">
    <source>
        <dbReference type="ARBA" id="ARBA00022801"/>
    </source>
</evidence>
<dbReference type="GO" id="GO:0016787">
    <property type="term" value="F:hydrolase activity"/>
    <property type="evidence" value="ECO:0007669"/>
    <property type="project" value="UniProtKB-KW"/>
</dbReference>
<proteinExistence type="predicted"/>
<keyword evidence="2" id="KW-0378">Hydrolase</keyword>
<evidence type="ECO:0000313" key="8">
    <source>
        <dbReference type="EMBL" id="KAK9942496.1"/>
    </source>
</evidence>
<dbReference type="Pfam" id="PF20073">
    <property type="entry name" value="DUF6469"/>
    <property type="match status" value="1"/>
</dbReference>
<keyword evidence="4" id="KW-0067">ATP-binding</keyword>
<dbReference type="PANTHER" id="PTHR10887:SF522">
    <property type="entry name" value="P-LOOP CONTAINING NUCLEOSIDE TRIPHOSPHATE HYDROLASES SUPERFAMILY PROTEIN"/>
    <property type="match status" value="1"/>
</dbReference>
<comment type="caution">
    <text evidence="8">The sequence shown here is derived from an EMBL/GenBank/DDBJ whole genome shotgun (WGS) entry which is preliminary data.</text>
</comment>
<dbReference type="Proteomes" id="UP001457282">
    <property type="component" value="Unassembled WGS sequence"/>
</dbReference>
<feature type="domain" description="DNA2/NAM7 helicase-like C-terminal" evidence="6">
    <location>
        <begin position="510"/>
        <end position="610"/>
    </location>
</feature>
<dbReference type="EMBL" id="JBEDUW010000002">
    <property type="protein sequence ID" value="KAK9942496.1"/>
    <property type="molecule type" value="Genomic_DNA"/>
</dbReference>
<dbReference type="CDD" id="cd18808">
    <property type="entry name" value="SF1_C_Upf1"/>
    <property type="match status" value="1"/>
</dbReference>
<evidence type="ECO:0000259" key="7">
    <source>
        <dbReference type="Pfam" id="PF20073"/>
    </source>
</evidence>
<keyword evidence="1" id="KW-0547">Nucleotide-binding</keyword>
<name>A0AAW1XZY1_RUBAR</name>
<evidence type="ECO:0000313" key="9">
    <source>
        <dbReference type="Proteomes" id="UP001457282"/>
    </source>
</evidence>
<evidence type="ECO:0000259" key="6">
    <source>
        <dbReference type="Pfam" id="PF13087"/>
    </source>
</evidence>
<keyword evidence="3" id="KW-0347">Helicase</keyword>
<dbReference type="SUPFAM" id="SSF52540">
    <property type="entry name" value="P-loop containing nucleoside triphosphate hydrolases"/>
    <property type="match status" value="1"/>
</dbReference>
<evidence type="ECO:0000256" key="3">
    <source>
        <dbReference type="ARBA" id="ARBA00022806"/>
    </source>
</evidence>
<protein>
    <submittedName>
        <fullName evidence="8">Uncharacterized protein</fullName>
    </submittedName>
</protein>
<dbReference type="InterPro" id="IPR047187">
    <property type="entry name" value="SF1_C_Upf1"/>
</dbReference>
<reference evidence="8 9" key="1">
    <citation type="journal article" date="2023" name="G3 (Bethesda)">
        <title>A chromosome-length genome assembly and annotation of blackberry (Rubus argutus, cv. 'Hillquist').</title>
        <authorList>
            <person name="Bruna T."/>
            <person name="Aryal R."/>
            <person name="Dudchenko O."/>
            <person name="Sargent D.J."/>
            <person name="Mead D."/>
            <person name="Buti M."/>
            <person name="Cavallini A."/>
            <person name="Hytonen T."/>
            <person name="Andres J."/>
            <person name="Pham M."/>
            <person name="Weisz D."/>
            <person name="Mascagni F."/>
            <person name="Usai G."/>
            <person name="Natali L."/>
            <person name="Bassil N."/>
            <person name="Fernandez G.E."/>
            <person name="Lomsadze A."/>
            <person name="Armour M."/>
            <person name="Olukolu B."/>
            <person name="Poorten T."/>
            <person name="Britton C."/>
            <person name="Davik J."/>
            <person name="Ashrafi H."/>
            <person name="Aiden E.L."/>
            <person name="Borodovsky M."/>
            <person name="Worthington M."/>
        </authorList>
    </citation>
    <scope>NUCLEOTIDE SEQUENCE [LARGE SCALE GENOMIC DNA]</scope>
    <source>
        <strain evidence="8">PI 553951</strain>
    </source>
</reference>
<evidence type="ECO:0000259" key="5">
    <source>
        <dbReference type="Pfam" id="PF13086"/>
    </source>
</evidence>
<dbReference type="GO" id="GO:0004386">
    <property type="term" value="F:helicase activity"/>
    <property type="evidence" value="ECO:0007669"/>
    <property type="project" value="UniProtKB-KW"/>
</dbReference>
<dbReference type="InterPro" id="IPR041677">
    <property type="entry name" value="DNA2/NAM7_AAA_11"/>
</dbReference>
<dbReference type="InterPro" id="IPR045529">
    <property type="entry name" value="DUF6469"/>
</dbReference>
<feature type="domain" description="DUF6469" evidence="7">
    <location>
        <begin position="101"/>
        <end position="193"/>
    </location>
</feature>
<dbReference type="InterPro" id="IPR027417">
    <property type="entry name" value="P-loop_NTPase"/>
</dbReference>
<dbReference type="Gene3D" id="3.40.50.300">
    <property type="entry name" value="P-loop containing nucleotide triphosphate hydrolases"/>
    <property type="match status" value="2"/>
</dbReference>
<dbReference type="PANTHER" id="PTHR10887">
    <property type="entry name" value="DNA2/NAM7 HELICASE FAMILY"/>
    <property type="match status" value="1"/>
</dbReference>
<dbReference type="GO" id="GO:0005694">
    <property type="term" value="C:chromosome"/>
    <property type="evidence" value="ECO:0007669"/>
    <property type="project" value="UniProtKB-ARBA"/>
</dbReference>
<dbReference type="InterPro" id="IPR045055">
    <property type="entry name" value="DNA2/NAM7-like"/>
</dbReference>
<evidence type="ECO:0000256" key="4">
    <source>
        <dbReference type="ARBA" id="ARBA00022840"/>
    </source>
</evidence>
<keyword evidence="9" id="KW-1185">Reference proteome</keyword>
<dbReference type="InterPro" id="IPR041679">
    <property type="entry name" value="DNA2/NAM7-like_C"/>
</dbReference>
<sequence length="850" mass="95863">MEAKKEAVGGISLIDSVFAWSIRDVLNRDLYKKKVTKIPETFSTIKSYMNAFVPSLLEETHADLLSSIMSLSGAPTCEILTVETSKDHKPPKDLFYQIMYRGAYEPVAGDIIALTDVRPKCIDDLNRARNSYLIAYVLGSKQESSDMLPILTSKLINGGRQLVGKNIKSKSDTLFAVYLMNMTTNIRIWKALNSELGANTNLFKNVLQPANSSHGDNSCTICISKENFCPALSTRWPTMCSDLNQSQDAAVLKCISLSKCHHQNTVQLIWGPPGTGKTKTVGLSLFALFNLKCRTLTCAPTNIAVVEVTTRLLRLVNQSMDYGKYGLGDIILFGNRGRLKIDNYDYLLEVFLDHRARILSKCFAPLSGWKHWLESMIDLLEDPNKQYLLYLQLIRERCNDNGEDSDARSSASDDDNDLPTFEEFVKEKHYTLYLKMKRERYNDDSEDSDNRKSSSNVDNDVLTFEEFVKEKQNYIGENLKGVGIANERFQSVLKNCVHILRSLRAFSVPNSNDEYTRIKKKVSVGVISPYKTQVNAIQERVREYSTGYLAGTDFSLSVRSVDGFQGGEEDVIIISTVRSNGNGSIGFLSNRQRANVVLTRARHCLWILGNGATLSNSDSIWKKLIIDAKNRDCFYNADEDNKLSQAIASALVDLGQIQFLLNSDSLLFRNAKWKVCFDNEFYNSIRKIKDPEIRRKVISLMIKLSSGWRQSHEEKVYAGTSGQLLEKYEVDGLLNLIWTVDILQENSQHVQIIKIWDIVLLSDVPKLAMRLDIIFGSYTVQKMNRCKQRSAEGDNVVPIRWPVECSSSCSESDPLEFLSTPLSCLTLSDKPAEKSTETSNRCVIAFVDEA</sequence>
<dbReference type="AlphaFoldDB" id="A0AAW1XZY1"/>
<dbReference type="Pfam" id="PF13086">
    <property type="entry name" value="AAA_11"/>
    <property type="match status" value="1"/>
</dbReference>
<dbReference type="Pfam" id="PF13087">
    <property type="entry name" value="AAA_12"/>
    <property type="match status" value="1"/>
</dbReference>
<feature type="domain" description="DNA2/NAM7 helicase helicase" evidence="5">
    <location>
        <begin position="243"/>
        <end position="427"/>
    </location>
</feature>
<dbReference type="FunFam" id="3.40.50.300:FF:000326">
    <property type="entry name" value="P-loop containing nucleoside triphosphate hydrolase"/>
    <property type="match status" value="1"/>
</dbReference>
<organism evidence="8 9">
    <name type="scientific">Rubus argutus</name>
    <name type="common">Southern blackberry</name>
    <dbReference type="NCBI Taxonomy" id="59490"/>
    <lineage>
        <taxon>Eukaryota</taxon>
        <taxon>Viridiplantae</taxon>
        <taxon>Streptophyta</taxon>
        <taxon>Embryophyta</taxon>
        <taxon>Tracheophyta</taxon>
        <taxon>Spermatophyta</taxon>
        <taxon>Magnoliopsida</taxon>
        <taxon>eudicotyledons</taxon>
        <taxon>Gunneridae</taxon>
        <taxon>Pentapetalae</taxon>
        <taxon>rosids</taxon>
        <taxon>fabids</taxon>
        <taxon>Rosales</taxon>
        <taxon>Rosaceae</taxon>
        <taxon>Rosoideae</taxon>
        <taxon>Rosoideae incertae sedis</taxon>
        <taxon>Rubus</taxon>
    </lineage>
</organism>